<dbReference type="PROSITE" id="PS50026">
    <property type="entry name" value="EGF_3"/>
    <property type="match status" value="4"/>
</dbReference>
<feature type="disulfide bond" evidence="4">
    <location>
        <begin position="222"/>
        <end position="239"/>
    </location>
</feature>
<dbReference type="PROSITE" id="PS50060">
    <property type="entry name" value="MAM_2"/>
    <property type="match status" value="1"/>
</dbReference>
<protein>
    <submittedName>
        <fullName evidence="9">Uncharacterized protein</fullName>
    </submittedName>
</protein>
<comment type="caution">
    <text evidence="9">The sequence shown here is derived from an EMBL/GenBank/DDBJ whole genome shotgun (WGS) entry which is preliminary data.</text>
</comment>
<dbReference type="SUPFAM" id="SSF57196">
    <property type="entry name" value="EGF/Laminin"/>
    <property type="match status" value="5"/>
</dbReference>
<keyword evidence="6" id="KW-1133">Transmembrane helix</keyword>
<feature type="transmembrane region" description="Helical" evidence="6">
    <location>
        <begin position="114"/>
        <end position="138"/>
    </location>
</feature>
<dbReference type="PROSITE" id="PS01186">
    <property type="entry name" value="EGF_2"/>
    <property type="match status" value="1"/>
</dbReference>
<evidence type="ECO:0000256" key="3">
    <source>
        <dbReference type="ARBA" id="ARBA00023157"/>
    </source>
</evidence>
<dbReference type="Pfam" id="PF12661">
    <property type="entry name" value="hEGF"/>
    <property type="match status" value="1"/>
</dbReference>
<dbReference type="Pfam" id="PF00008">
    <property type="entry name" value="EGF"/>
    <property type="match status" value="2"/>
</dbReference>
<keyword evidence="6" id="KW-0812">Transmembrane</keyword>
<gene>
    <name evidence="9" type="ORF">MEDL_41751</name>
</gene>
<feature type="domain" description="EGF-like" evidence="7">
    <location>
        <begin position="252"/>
        <end position="287"/>
    </location>
</feature>
<feature type="region of interest" description="Disordered" evidence="5">
    <location>
        <begin position="24"/>
        <end position="43"/>
    </location>
</feature>
<feature type="disulfide bond" evidence="4">
    <location>
        <begin position="277"/>
        <end position="286"/>
    </location>
</feature>
<evidence type="ECO:0000256" key="6">
    <source>
        <dbReference type="SAM" id="Phobius"/>
    </source>
</evidence>
<feature type="compositionally biased region" description="Low complexity" evidence="5">
    <location>
        <begin position="48"/>
        <end position="62"/>
    </location>
</feature>
<dbReference type="InterPro" id="IPR000742">
    <property type="entry name" value="EGF"/>
</dbReference>
<dbReference type="CDD" id="cd00054">
    <property type="entry name" value="EGF_CA"/>
    <property type="match status" value="2"/>
</dbReference>
<evidence type="ECO:0000259" key="7">
    <source>
        <dbReference type="PROSITE" id="PS50026"/>
    </source>
</evidence>
<keyword evidence="1 4" id="KW-0245">EGF-like domain</keyword>
<dbReference type="SUPFAM" id="SSF49899">
    <property type="entry name" value="Concanavalin A-like lectins/glucanases"/>
    <property type="match status" value="1"/>
</dbReference>
<dbReference type="PANTHER" id="PTHR23282:SF101">
    <property type="entry name" value="MAM DOMAIN-CONTAINING PROTEIN"/>
    <property type="match status" value="1"/>
</dbReference>
<dbReference type="Gene3D" id="2.10.25.10">
    <property type="entry name" value="Laminin"/>
    <property type="match status" value="5"/>
</dbReference>
<proteinExistence type="predicted"/>
<dbReference type="InterPro" id="IPR013320">
    <property type="entry name" value="ConA-like_dom_sf"/>
</dbReference>
<keyword evidence="10" id="KW-1185">Reference proteome</keyword>
<dbReference type="OrthoDB" id="6152810at2759"/>
<evidence type="ECO:0000256" key="1">
    <source>
        <dbReference type="ARBA" id="ARBA00022536"/>
    </source>
</evidence>
<sequence length="491" mass="54480">MTAHLKDIRLMAKFTKRNNEYENTKSEYSRTVDMSDENKHDYEEVNLTNTNENENGQQNTKQNEYHDFNDKQRDKSNIDIKKDVKTEKISNINDVPLPKPVVGNTKEIVIKWKIISLIAIILCVGLAAALITLTSLALSCKVSPCEGVGCLHNGSCSMSDDKAICSCIKGFNGSKCEVTPCDNFICENTGTCYLRNFSPKCICPEGFTGMYCSITPCSGVDCLNNGTCTYTTSSLHASCQCPPGFSGETCEVTPCSSLPCLNNGICGINGSTYTCTCMNGISGNHCQTKTDMYGNQCPFNPCSRLPCKNNGICRVDGSSYTCTCTSGSFGTDCEDLKCDFEIKEDPNCFLQQDLSDDANWMHWSGKTPTSQTGPEAAYEGCYYYYFETSNPLRSGAKSRLISKNLDIDVNRCLTFTYHMYGEHMGTLNIYQMSDLKWTRSGNQNNSWKLDKIHLDEKLTDSKGYSKITFEAIRGTSYLSDIAIDNVKILTC</sequence>
<dbReference type="SMART" id="SM00181">
    <property type="entry name" value="EGF"/>
    <property type="match status" value="5"/>
</dbReference>
<name>A0A8S3TIG8_MYTED</name>
<dbReference type="CDD" id="cd06263">
    <property type="entry name" value="MAM"/>
    <property type="match status" value="1"/>
</dbReference>
<dbReference type="InterPro" id="IPR000998">
    <property type="entry name" value="MAM_dom"/>
</dbReference>
<feature type="domain" description="EGF-like" evidence="7">
    <location>
        <begin position="298"/>
        <end position="334"/>
    </location>
</feature>
<dbReference type="Gene3D" id="2.60.120.200">
    <property type="match status" value="1"/>
</dbReference>
<feature type="domain" description="EGF-like" evidence="7">
    <location>
        <begin position="141"/>
        <end position="177"/>
    </location>
</feature>
<comment type="caution">
    <text evidence="4">Lacks conserved residue(s) required for the propagation of feature annotation.</text>
</comment>
<dbReference type="GO" id="GO:0016020">
    <property type="term" value="C:membrane"/>
    <property type="evidence" value="ECO:0007669"/>
    <property type="project" value="InterPro"/>
</dbReference>
<evidence type="ECO:0000256" key="5">
    <source>
        <dbReference type="SAM" id="MobiDB-lite"/>
    </source>
</evidence>
<feature type="domain" description="MAM" evidence="8">
    <location>
        <begin position="336"/>
        <end position="491"/>
    </location>
</feature>
<feature type="domain" description="EGF-like" evidence="7">
    <location>
        <begin position="213"/>
        <end position="251"/>
    </location>
</feature>
<evidence type="ECO:0000313" key="10">
    <source>
        <dbReference type="Proteomes" id="UP000683360"/>
    </source>
</evidence>
<reference evidence="9" key="1">
    <citation type="submission" date="2021-03" db="EMBL/GenBank/DDBJ databases">
        <authorList>
            <person name="Bekaert M."/>
        </authorList>
    </citation>
    <scope>NUCLEOTIDE SEQUENCE</scope>
</reference>
<accession>A0A8S3TIG8</accession>
<feature type="disulfide bond" evidence="4">
    <location>
        <begin position="241"/>
        <end position="250"/>
    </location>
</feature>
<dbReference type="Proteomes" id="UP000683360">
    <property type="component" value="Unassembled WGS sequence"/>
</dbReference>
<feature type="compositionally biased region" description="Basic and acidic residues" evidence="5">
    <location>
        <begin position="63"/>
        <end position="72"/>
    </location>
</feature>
<evidence type="ECO:0000259" key="8">
    <source>
        <dbReference type="PROSITE" id="PS50060"/>
    </source>
</evidence>
<dbReference type="InterPro" id="IPR013032">
    <property type="entry name" value="EGF-like_CS"/>
</dbReference>
<evidence type="ECO:0000256" key="4">
    <source>
        <dbReference type="PROSITE-ProRule" id="PRU00076"/>
    </source>
</evidence>
<dbReference type="InterPro" id="IPR051560">
    <property type="entry name" value="MAM_domain-containing"/>
</dbReference>
<dbReference type="PANTHER" id="PTHR23282">
    <property type="entry name" value="APICAL ENDOSOMAL GLYCOPROTEIN PRECURSOR"/>
    <property type="match status" value="1"/>
</dbReference>
<feature type="region of interest" description="Disordered" evidence="5">
    <location>
        <begin position="48"/>
        <end position="72"/>
    </location>
</feature>
<dbReference type="AlphaFoldDB" id="A0A8S3TIG8"/>
<evidence type="ECO:0000313" key="9">
    <source>
        <dbReference type="EMBL" id="CAG2228834.1"/>
    </source>
</evidence>
<keyword evidence="3 4" id="KW-1015">Disulfide bond</keyword>
<dbReference type="EMBL" id="CAJPWZ010002007">
    <property type="protein sequence ID" value="CAG2228834.1"/>
    <property type="molecule type" value="Genomic_DNA"/>
</dbReference>
<keyword evidence="6" id="KW-0472">Membrane</keyword>
<keyword evidence="2" id="KW-0677">Repeat</keyword>
<feature type="disulfide bond" evidence="4">
    <location>
        <begin position="324"/>
        <end position="333"/>
    </location>
</feature>
<organism evidence="9 10">
    <name type="scientific">Mytilus edulis</name>
    <name type="common">Blue mussel</name>
    <dbReference type="NCBI Taxonomy" id="6550"/>
    <lineage>
        <taxon>Eukaryota</taxon>
        <taxon>Metazoa</taxon>
        <taxon>Spiralia</taxon>
        <taxon>Lophotrochozoa</taxon>
        <taxon>Mollusca</taxon>
        <taxon>Bivalvia</taxon>
        <taxon>Autobranchia</taxon>
        <taxon>Pteriomorphia</taxon>
        <taxon>Mytilida</taxon>
        <taxon>Mytiloidea</taxon>
        <taxon>Mytilidae</taxon>
        <taxon>Mytilinae</taxon>
        <taxon>Mytilus</taxon>
    </lineage>
</organism>
<feature type="disulfide bond" evidence="4">
    <location>
        <begin position="167"/>
        <end position="176"/>
    </location>
</feature>
<dbReference type="SMART" id="SM00137">
    <property type="entry name" value="MAM"/>
    <property type="match status" value="1"/>
</dbReference>
<dbReference type="Pfam" id="PF00629">
    <property type="entry name" value="MAM"/>
    <property type="match status" value="1"/>
</dbReference>
<evidence type="ECO:0000256" key="2">
    <source>
        <dbReference type="ARBA" id="ARBA00022737"/>
    </source>
</evidence>
<dbReference type="PROSITE" id="PS00022">
    <property type="entry name" value="EGF_1"/>
    <property type="match status" value="3"/>
</dbReference>